<dbReference type="NCBIfam" id="TIGR04074">
    <property type="entry name" value="bacter_Hen1"/>
    <property type="match status" value="1"/>
</dbReference>
<keyword evidence="8" id="KW-0460">Magnesium</keyword>
<dbReference type="InterPro" id="IPR038546">
    <property type="entry name" value="Hen1_N_sf"/>
</dbReference>
<name>A0A8A4TSC3_SULCO</name>
<keyword evidence="7" id="KW-0479">Metal-binding</keyword>
<dbReference type="InterPro" id="IPR029063">
    <property type="entry name" value="SAM-dependent_MTases_sf"/>
</dbReference>
<evidence type="ECO:0000256" key="8">
    <source>
        <dbReference type="ARBA" id="ARBA00022842"/>
    </source>
</evidence>
<dbReference type="InterPro" id="IPR026610">
    <property type="entry name" value="Hen1"/>
</dbReference>
<dbReference type="InterPro" id="IPR024026">
    <property type="entry name" value="3'-RNA_MeTfrase_Hen1_bac"/>
</dbReference>
<evidence type="ECO:0000256" key="1">
    <source>
        <dbReference type="ARBA" id="ARBA00001946"/>
    </source>
</evidence>
<dbReference type="Gene3D" id="3.30.1610.20">
    <property type="entry name" value="Hen1, N-terminal domain"/>
    <property type="match status" value="1"/>
</dbReference>
<dbReference type="CDD" id="cd02440">
    <property type="entry name" value="AdoMet_MTases"/>
    <property type="match status" value="1"/>
</dbReference>
<feature type="domain" description="Hen1 N-terminal" evidence="13">
    <location>
        <begin position="1"/>
        <end position="242"/>
    </location>
</feature>
<dbReference type="PANTHER" id="PTHR21404">
    <property type="entry name" value="HEN1"/>
    <property type="match status" value="1"/>
</dbReference>
<evidence type="ECO:0000313" key="16">
    <source>
        <dbReference type="Proteomes" id="UP000663929"/>
    </source>
</evidence>
<keyword evidence="16" id="KW-1185">Reference proteome</keyword>
<dbReference type="GO" id="GO:0003723">
    <property type="term" value="F:RNA binding"/>
    <property type="evidence" value="ECO:0007669"/>
    <property type="project" value="UniProtKB-KW"/>
</dbReference>
<dbReference type="Proteomes" id="UP000663929">
    <property type="component" value="Chromosome"/>
</dbReference>
<evidence type="ECO:0000256" key="6">
    <source>
        <dbReference type="ARBA" id="ARBA00022691"/>
    </source>
</evidence>
<evidence type="ECO:0000256" key="2">
    <source>
        <dbReference type="ARBA" id="ARBA00009026"/>
    </source>
</evidence>
<dbReference type="InterPro" id="IPR024740">
    <property type="entry name" value="Hen1_N"/>
</dbReference>
<dbReference type="Gene3D" id="3.40.50.150">
    <property type="entry name" value="Vaccinia Virus protein VP39"/>
    <property type="match status" value="1"/>
</dbReference>
<organism evidence="15 16">
    <name type="scientific">Sulfidibacter corallicola</name>
    <dbReference type="NCBI Taxonomy" id="2818388"/>
    <lineage>
        <taxon>Bacteria</taxon>
        <taxon>Pseudomonadati</taxon>
        <taxon>Acidobacteriota</taxon>
        <taxon>Holophagae</taxon>
        <taxon>Acanthopleuribacterales</taxon>
        <taxon>Acanthopleuribacteraceae</taxon>
        <taxon>Sulfidibacter</taxon>
    </lineage>
</organism>
<dbReference type="Pfam" id="PF12623">
    <property type="entry name" value="Hen1_L"/>
    <property type="match status" value="1"/>
</dbReference>
<dbReference type="PANTHER" id="PTHR21404:SF3">
    <property type="entry name" value="SMALL RNA 2'-O-METHYLTRANSFERASE"/>
    <property type="match status" value="1"/>
</dbReference>
<evidence type="ECO:0000256" key="4">
    <source>
        <dbReference type="ARBA" id="ARBA00022603"/>
    </source>
</evidence>
<dbReference type="KEGG" id="scor:J3U87_08260"/>
<evidence type="ECO:0000259" key="13">
    <source>
        <dbReference type="Pfam" id="PF12623"/>
    </source>
</evidence>
<comment type="similarity">
    <text evidence="2">Belongs to the methyltransferase superfamily. HEN1 family.</text>
</comment>
<protein>
    <recommendedName>
        <fullName evidence="3">Small RNA 2'-O-methyltransferase</fullName>
        <ecNumber evidence="11">2.1.1.386</ecNumber>
    </recommendedName>
</protein>
<dbReference type="RefSeq" id="WP_237382559.1">
    <property type="nucleotide sequence ID" value="NZ_CP071793.1"/>
</dbReference>
<keyword evidence="5" id="KW-0808">Transferase</keyword>
<dbReference type="GO" id="GO:0046872">
    <property type="term" value="F:metal ion binding"/>
    <property type="evidence" value="ECO:0007669"/>
    <property type="project" value="UniProtKB-KW"/>
</dbReference>
<evidence type="ECO:0000256" key="3">
    <source>
        <dbReference type="ARBA" id="ARBA00021330"/>
    </source>
</evidence>
<dbReference type="GO" id="GO:0031047">
    <property type="term" value="P:regulatory ncRNA-mediated gene silencing"/>
    <property type="evidence" value="ECO:0007669"/>
    <property type="project" value="UniProtKB-KW"/>
</dbReference>
<evidence type="ECO:0000256" key="11">
    <source>
        <dbReference type="ARBA" id="ARBA00035025"/>
    </source>
</evidence>
<dbReference type="GO" id="GO:0001510">
    <property type="term" value="P:RNA methylation"/>
    <property type="evidence" value="ECO:0007669"/>
    <property type="project" value="InterPro"/>
</dbReference>
<evidence type="ECO:0000256" key="7">
    <source>
        <dbReference type="ARBA" id="ARBA00022723"/>
    </source>
</evidence>
<dbReference type="Pfam" id="PF13649">
    <property type="entry name" value="Methyltransf_25"/>
    <property type="match status" value="1"/>
</dbReference>
<comment type="cofactor">
    <cofactor evidence="1">
        <name>Mg(2+)</name>
        <dbReference type="ChEBI" id="CHEBI:18420"/>
    </cofactor>
</comment>
<dbReference type="InterPro" id="IPR041698">
    <property type="entry name" value="Methyltransf_25"/>
</dbReference>
<evidence type="ECO:0000313" key="15">
    <source>
        <dbReference type="EMBL" id="QTD52450.1"/>
    </source>
</evidence>
<accession>A0A8A4TSC3</accession>
<keyword evidence="6" id="KW-0949">S-adenosyl-L-methionine</keyword>
<dbReference type="SUPFAM" id="SSF53335">
    <property type="entry name" value="S-adenosyl-L-methionine-dependent methyltransferases"/>
    <property type="match status" value="1"/>
</dbReference>
<keyword evidence="10" id="KW-0943">RNA-mediated gene silencing</keyword>
<comment type="catalytic activity">
    <reaction evidence="12">
        <text>small RNA 3'-end nucleotide + S-adenosyl-L-methionine = small RNA 3'-end 2'-O-methylnucleotide + S-adenosyl-L-homocysteine + H(+)</text>
        <dbReference type="Rhea" id="RHEA:37887"/>
        <dbReference type="Rhea" id="RHEA-COMP:10415"/>
        <dbReference type="Rhea" id="RHEA-COMP:10416"/>
        <dbReference type="ChEBI" id="CHEBI:15378"/>
        <dbReference type="ChEBI" id="CHEBI:57856"/>
        <dbReference type="ChEBI" id="CHEBI:59789"/>
        <dbReference type="ChEBI" id="CHEBI:74896"/>
        <dbReference type="ChEBI" id="CHEBI:74898"/>
        <dbReference type="EC" id="2.1.1.386"/>
    </reaction>
</comment>
<dbReference type="GO" id="GO:0090486">
    <property type="term" value="F:small RNA 2'-O-methyltransferase activity"/>
    <property type="evidence" value="ECO:0007669"/>
    <property type="project" value="UniProtKB-EC"/>
</dbReference>
<gene>
    <name evidence="15" type="ORF">J3U87_08260</name>
</gene>
<reference evidence="15" key="1">
    <citation type="submission" date="2021-03" db="EMBL/GenBank/DDBJ databases">
        <title>Acanthopleuribacteraceae sp. M133.</title>
        <authorList>
            <person name="Wang G."/>
        </authorList>
    </citation>
    <scope>NUCLEOTIDE SEQUENCE</scope>
    <source>
        <strain evidence="15">M133</strain>
    </source>
</reference>
<dbReference type="AlphaFoldDB" id="A0A8A4TSC3"/>
<keyword evidence="9" id="KW-0694">RNA-binding</keyword>
<dbReference type="EMBL" id="CP071793">
    <property type="protein sequence ID" value="QTD52450.1"/>
    <property type="molecule type" value="Genomic_DNA"/>
</dbReference>
<evidence type="ECO:0000256" key="5">
    <source>
        <dbReference type="ARBA" id="ARBA00022679"/>
    </source>
</evidence>
<feature type="domain" description="Methyltransferase" evidence="14">
    <location>
        <begin position="290"/>
        <end position="376"/>
    </location>
</feature>
<evidence type="ECO:0000259" key="14">
    <source>
        <dbReference type="Pfam" id="PF13649"/>
    </source>
</evidence>
<evidence type="ECO:0000256" key="9">
    <source>
        <dbReference type="ARBA" id="ARBA00022884"/>
    </source>
</evidence>
<proteinExistence type="inferred from homology"/>
<keyword evidence="4" id="KW-0489">Methyltransferase</keyword>
<evidence type="ECO:0000256" key="12">
    <source>
        <dbReference type="ARBA" id="ARBA00048418"/>
    </source>
</evidence>
<evidence type="ECO:0000256" key="10">
    <source>
        <dbReference type="ARBA" id="ARBA00023158"/>
    </source>
</evidence>
<dbReference type="EC" id="2.1.1.386" evidence="11"/>
<sequence length="469" mass="53235">MLMTITNTLAPATDLGFLLHKHPDRLQTFELSFGKAHVFYPVAEPERCTAALLLDIDPIDLVRSFKAPPQTARSLQHYVNDRPYVASSFLSTAISRVFGTALSGTCNPKPELPDRALPLTVTFSAIPCRGGEALLRDLFEPLGYGVEAQGHPLDANFPEWGDSPYFTVTLTKTCRLQDLLSHVYVLIPVLDREKHYYVDRQEIEKLLHHGDCWLADHPARDLITRRYLSDRRSLTRIALDRLREGEAEPEDASEEATPTREERLESKISLNELRMKTVMATLAQEGAQSVADLGCGEGRLLQGLLRHKQFKRVLGLDVNHRDLEIAARRLKLEHLAPAYRERVTLIHGSLLYRDHRLRGFDAACLMEVIEHMELERLTHLEGVVFGDAMPRLVLVTTPNVEYNATFETLPEGTLRHADHRFEWTRAEFRAWAEGVAQRHGYQVEFAPIGERHEVFGPPTQMAVFRRSAS</sequence>